<protein>
    <recommendedName>
        <fullName evidence="1">Novel STAND NTPase 5 domain-containing protein</fullName>
    </recommendedName>
</protein>
<comment type="caution">
    <text evidence="2">The sequence shown here is derived from an EMBL/GenBank/DDBJ whole genome shotgun (WGS) entry which is preliminary data.</text>
</comment>
<sequence>MIFKNIIKWFWKEKMRFDLPQSVIDAIANLEINDEMLIENDEWDYLSNICDNFSSTTQNFLISPPKFKDLSTDQLMILSKINWNIIFDFDVNSKKDGLFSAFDGNLARSIRPITIEQINQKNIISSSKHSTNWFFANGISDISNTVVNNYKEWRTKKYISLLEQIIEDYINQSSQSQLNVIILYDEINYIEKIVEVISDKYPENLLNIIFLSDNEDKFYSITEKYDNIHIINISITEFVQSINSSIQSKNLDIKSIQIPAKKEDNDIFIDIKENYLSLLDKDIEILHKSIHNLIPPEGDLLSFYKGGIIQWNELANEIEVRRDIEKEVFEKVETYLSKQSSKGPIIELYHNPGSGGTTLSRKIAFNLKDKYPVVIINSYKRSVTSQGLFDLSELTKKPILAIVESHNVNVNDLNSLIRENNAAKKHIVYLYLQRFYKKTSGSKSKSSEVYLRDFMITIDERDRFVNKFSLNIPSREKDVAMLKYYQPSECDVIDFSLTAFADNFSKDKITDYVKTYLQEIPQNQKEFIVYTCLYYYYTQSSISEFWFYKKFINNSLSKEVTSNQIISKLLIREKDDSGDYNGFWRPRFNQFAKIIISVSLETSENGNWKDFLSEWSNKFINDCRESNEFLIDEVRVAFKKMFLLRNNEDVIGLDNIDDINNNNKFSQLINDVKDSIQQKRIFKNLTISYPNEAHYRAHFGRFLFEKQESEEDLDLAKIEISEAIYLGQNDYNLWHLKGMCNRKTIEFKLNKSYNLDVNDFEEFFNWLKTETEEAQDYFSNSKEIRSDNLHCHTAEIQMLIRVINFAKETLYLDISINSFLILPENIWYENQLNKILELIEEANYIIELSTDMDNAKHMNKARNMIEDGEAKTFRLLGDITKAIDKYKKMSETSHNSSRPYFRKMFVFSTLASKVQGDMKKMKFAWSLISDYERKEILRLIESNIHDQPDISSNYRIWLQCVRYNSNYVSLEDVISKIKIWYDNSGQNRISRLEATYYNYVFNAITLIEKGEALNEIQLNKTINYIQECKEITTNDKFNFEWYGVGKGSKKILNYVELGSMKNEGAKLFEDDSKLQEVEGTIITIDDRQKGKIKLKSGLEAFFVPAVGKFEKGKDETTNVKFYVSFRYDGLQAWQVKRIGKDKDKIEFVEESKSENTNKNNNNVKEIKNIEIIPLKEIVKSDFPQLPKPKIVGSVDLSKFKK</sequence>
<evidence type="ECO:0000313" key="3">
    <source>
        <dbReference type="Proteomes" id="UP000641454"/>
    </source>
</evidence>
<dbReference type="PANTHER" id="PTHR16155:SF19">
    <property type="entry name" value="DED DOMAIN-CONTAINING PROTEIN"/>
    <property type="match status" value="1"/>
</dbReference>
<dbReference type="RefSeq" id="WP_187018529.1">
    <property type="nucleotide sequence ID" value="NZ_JACRUK010000021.1"/>
</dbReference>
<dbReference type="GO" id="GO:0005737">
    <property type="term" value="C:cytoplasm"/>
    <property type="evidence" value="ECO:0007669"/>
    <property type="project" value="TreeGrafter"/>
</dbReference>
<evidence type="ECO:0000313" key="2">
    <source>
        <dbReference type="EMBL" id="MBC5844755.1"/>
    </source>
</evidence>
<name>A0A923N0Y8_9FLAO</name>
<dbReference type="EMBL" id="JACRUL010000021">
    <property type="protein sequence ID" value="MBC5844755.1"/>
    <property type="molecule type" value="Genomic_DNA"/>
</dbReference>
<dbReference type="PANTHER" id="PTHR16155">
    <property type="entry name" value="DED DOMAIN-CONTAINING PROTEIN"/>
    <property type="match status" value="1"/>
</dbReference>
<dbReference type="Proteomes" id="UP000641454">
    <property type="component" value="Unassembled WGS sequence"/>
</dbReference>
<proteinExistence type="predicted"/>
<dbReference type="Pfam" id="PF25199">
    <property type="entry name" value="nSTAND_NTPase5"/>
    <property type="match status" value="1"/>
</dbReference>
<organism evidence="2 3">
    <name type="scientific">Flavobacterium muglaense</name>
    <dbReference type="NCBI Taxonomy" id="2764716"/>
    <lineage>
        <taxon>Bacteria</taxon>
        <taxon>Pseudomonadati</taxon>
        <taxon>Bacteroidota</taxon>
        <taxon>Flavobacteriia</taxon>
        <taxon>Flavobacteriales</taxon>
        <taxon>Flavobacteriaceae</taxon>
        <taxon>Flavobacterium</taxon>
    </lineage>
</organism>
<keyword evidence="3" id="KW-1185">Reference proteome</keyword>
<reference evidence="2 3" key="1">
    <citation type="submission" date="2020-08" db="EMBL/GenBank/DDBJ databases">
        <title>Description of novel Flavobacterium F-392 isolate.</title>
        <authorList>
            <person name="Saticioglu I.B."/>
            <person name="Duman M."/>
            <person name="Altun S."/>
        </authorList>
    </citation>
    <scope>NUCLEOTIDE SEQUENCE [LARGE SCALE GENOMIC DNA]</scope>
    <source>
        <strain evidence="2 3">F-392</strain>
    </source>
</reference>
<dbReference type="AlphaFoldDB" id="A0A923N0Y8"/>
<evidence type="ECO:0000259" key="1">
    <source>
        <dbReference type="Pfam" id="PF25199"/>
    </source>
</evidence>
<accession>A0A923N0Y8</accession>
<feature type="domain" description="Novel STAND NTPase 5" evidence="1">
    <location>
        <begin position="302"/>
        <end position="428"/>
    </location>
</feature>
<dbReference type="InterPro" id="IPR057574">
    <property type="entry name" value="nSTAND_NTPase5_dom"/>
</dbReference>
<gene>
    <name evidence="2" type="ORF">H8R25_09935</name>
</gene>